<organism evidence="8 9">
    <name type="scientific">Methanoregula formicica (strain DSM 22288 / NBRC 105244 / SMSP)</name>
    <dbReference type="NCBI Taxonomy" id="593750"/>
    <lineage>
        <taxon>Archaea</taxon>
        <taxon>Methanobacteriati</taxon>
        <taxon>Methanobacteriota</taxon>
        <taxon>Stenosarchaea group</taxon>
        <taxon>Methanomicrobia</taxon>
        <taxon>Methanomicrobiales</taxon>
        <taxon>Methanoregulaceae</taxon>
        <taxon>Methanoregula</taxon>
    </lineage>
</organism>
<dbReference type="RefSeq" id="WP_015286205.1">
    <property type="nucleotide sequence ID" value="NC_019943.1"/>
</dbReference>
<dbReference type="AlphaFoldDB" id="L0HEV0"/>
<keyword evidence="9" id="KW-1185">Reference proteome</keyword>
<evidence type="ECO:0000259" key="7">
    <source>
        <dbReference type="Pfam" id="PF13190"/>
    </source>
</evidence>
<evidence type="ECO:0000256" key="2">
    <source>
        <dbReference type="ARBA" id="ARBA00022475"/>
    </source>
</evidence>
<evidence type="ECO:0000313" key="9">
    <source>
        <dbReference type="Proteomes" id="UP000010824"/>
    </source>
</evidence>
<keyword evidence="4 6" id="KW-1133">Transmembrane helix</keyword>
<evidence type="ECO:0000256" key="3">
    <source>
        <dbReference type="ARBA" id="ARBA00022692"/>
    </source>
</evidence>
<keyword evidence="2" id="KW-1003">Cell membrane</keyword>
<evidence type="ECO:0000256" key="6">
    <source>
        <dbReference type="SAM" id="Phobius"/>
    </source>
</evidence>
<evidence type="ECO:0000256" key="1">
    <source>
        <dbReference type="ARBA" id="ARBA00004236"/>
    </source>
</evidence>
<protein>
    <recommendedName>
        <fullName evidence="7">PDGLE domain-containing protein</fullName>
    </recommendedName>
</protein>
<evidence type="ECO:0000256" key="4">
    <source>
        <dbReference type="ARBA" id="ARBA00022989"/>
    </source>
</evidence>
<name>L0HEV0_METFS</name>
<proteinExistence type="predicted"/>
<evidence type="ECO:0000256" key="5">
    <source>
        <dbReference type="ARBA" id="ARBA00023136"/>
    </source>
</evidence>
<dbReference type="eggNOG" id="arCOG03159">
    <property type="taxonomic scope" value="Archaea"/>
</dbReference>
<dbReference type="STRING" id="593750.Metfor_2237"/>
<dbReference type="Proteomes" id="UP000010824">
    <property type="component" value="Chromosome"/>
</dbReference>
<dbReference type="HOGENOM" id="CLU_137910_1_0_2"/>
<gene>
    <name evidence="8" type="ordered locus">Metfor_2237</name>
</gene>
<dbReference type="InParanoid" id="L0HEV0"/>
<dbReference type="OrthoDB" id="142687at2157"/>
<dbReference type="EMBL" id="CP003167">
    <property type="protein sequence ID" value="AGB03242.1"/>
    <property type="molecule type" value="Genomic_DNA"/>
</dbReference>
<dbReference type="GO" id="GO:0005886">
    <property type="term" value="C:plasma membrane"/>
    <property type="evidence" value="ECO:0007669"/>
    <property type="project" value="UniProtKB-SubCell"/>
</dbReference>
<keyword evidence="3 6" id="KW-0812">Transmembrane</keyword>
<dbReference type="KEGG" id="mfo:Metfor_2237"/>
<feature type="transmembrane region" description="Helical" evidence="6">
    <location>
        <begin position="85"/>
        <end position="106"/>
    </location>
</feature>
<feature type="domain" description="PDGLE" evidence="7">
    <location>
        <begin position="5"/>
        <end position="107"/>
    </location>
</feature>
<dbReference type="Pfam" id="PF13190">
    <property type="entry name" value="PDGLE"/>
    <property type="match status" value="1"/>
</dbReference>
<dbReference type="GeneID" id="14309629"/>
<dbReference type="InterPro" id="IPR025937">
    <property type="entry name" value="PDGLE_dom"/>
</dbReference>
<keyword evidence="5 6" id="KW-0472">Membrane</keyword>
<reference evidence="9" key="1">
    <citation type="submission" date="2011-12" db="EMBL/GenBank/DDBJ databases">
        <title>Complete sequence of Methanoregula formicicum SMSP.</title>
        <authorList>
            <person name="Lucas S."/>
            <person name="Han J."/>
            <person name="Lapidus A."/>
            <person name="Cheng J.-F."/>
            <person name="Goodwin L."/>
            <person name="Pitluck S."/>
            <person name="Peters L."/>
            <person name="Ovchinnikova G."/>
            <person name="Teshima H."/>
            <person name="Detter J.C."/>
            <person name="Han C."/>
            <person name="Tapia R."/>
            <person name="Land M."/>
            <person name="Hauser L."/>
            <person name="Kyrpides N."/>
            <person name="Ivanova N."/>
            <person name="Pagani I."/>
            <person name="Imachi H."/>
            <person name="Tamaki H."/>
            <person name="Sekiguchi Y."/>
            <person name="Kamagata Y."/>
            <person name="Cadillo-Quiroz H."/>
            <person name="Zinder S."/>
            <person name="Liu W.-T."/>
            <person name="Woyke T."/>
        </authorList>
    </citation>
    <scope>NUCLEOTIDE SEQUENCE [LARGE SCALE GENOMIC DNA]</scope>
    <source>
        <strain evidence="9">DSM 22288 / NBRC 105244 / SMSP</strain>
    </source>
</reference>
<reference evidence="8 9" key="2">
    <citation type="journal article" date="2014" name="Genome Announc.">
        <title>Complete Genome Sequence of Methanoregula formicica SMSPT, a Mesophilic Hydrogenotrophic Methanogen Isolated from a Methanogenic Upflow Anaerobic Sludge Blanket Reactor.</title>
        <authorList>
            <person name="Yamamoto K."/>
            <person name="Tamaki H."/>
            <person name="Cadillo-Quiroz H."/>
            <person name="Imachi H."/>
            <person name="Kyrpides N."/>
            <person name="Woyke T."/>
            <person name="Goodwin L."/>
            <person name="Zinder S.H."/>
            <person name="Kamagata Y."/>
            <person name="Liu W.T."/>
        </authorList>
    </citation>
    <scope>NUCLEOTIDE SEQUENCE [LARGE SCALE GENOMIC DNA]</scope>
    <source>
        <strain evidence="9">DSM 22288 / NBRC 105244 / SMSP</strain>
    </source>
</reference>
<dbReference type="NCBIfam" id="NF004930">
    <property type="entry name" value="PRK06287.1-1"/>
    <property type="match status" value="1"/>
</dbReference>
<comment type="subcellular location">
    <subcellularLocation>
        <location evidence="1">Cell membrane</location>
    </subcellularLocation>
</comment>
<evidence type="ECO:0000313" key="8">
    <source>
        <dbReference type="EMBL" id="AGB03242.1"/>
    </source>
</evidence>
<sequence length="117" mass="12119" precursor="true">MMDNKTFIIAGIVIALLIGGVAVFFASGDPDGLESTALVVQGQKELTGSTPEGAEIHEDLNGKFSYESPMPDYSLGEAMGSTGGIVAIAVGTILAFLVVLGLAYGLKMINKPSKQNQ</sequence>
<feature type="transmembrane region" description="Helical" evidence="6">
    <location>
        <begin position="7"/>
        <end position="26"/>
    </location>
</feature>
<accession>L0HEV0</accession>